<organism evidence="1">
    <name type="scientific">uncultured delta proteobacterium</name>
    <dbReference type="NCBI Taxonomy" id="34034"/>
    <lineage>
        <taxon>Bacteria</taxon>
        <taxon>Deltaproteobacteria</taxon>
        <taxon>environmental samples</taxon>
    </lineage>
</organism>
<dbReference type="EMBL" id="FLUQ01000001">
    <property type="protein sequence ID" value="SBV97192.1"/>
    <property type="molecule type" value="Genomic_DNA"/>
</dbReference>
<reference evidence="1" key="1">
    <citation type="submission" date="2016-04" db="EMBL/GenBank/DDBJ databases">
        <authorList>
            <person name="Evans L.H."/>
            <person name="Alamgir A."/>
            <person name="Owens N."/>
            <person name="Weber N.D."/>
            <person name="Virtaneva K."/>
            <person name="Barbian K."/>
            <person name="Babar A."/>
            <person name="Rosenke K."/>
        </authorList>
    </citation>
    <scope>NUCLEOTIDE SEQUENCE</scope>
    <source>
        <strain evidence="1">86</strain>
    </source>
</reference>
<dbReference type="AlphaFoldDB" id="A0A212JCS4"/>
<sequence length="86" mass="9986">MQYLYYRSGRLVCYPFAYCGEFSVNAGSVPVLKIVLLKLFFASQMCFRRNGYASVLRDHVKTSVIHLRQRKEAFYHTKIVTGVVNE</sequence>
<accession>A0A212JCS4</accession>
<name>A0A212JCS4_9DELT</name>
<protein>
    <submittedName>
        <fullName evidence="1">Uncharacterized protein</fullName>
    </submittedName>
</protein>
<gene>
    <name evidence="1" type="ORF">KL86DPRO_11174</name>
</gene>
<proteinExistence type="predicted"/>
<evidence type="ECO:0000313" key="1">
    <source>
        <dbReference type="EMBL" id="SBV97192.1"/>
    </source>
</evidence>